<dbReference type="PROSITE" id="PS50006">
    <property type="entry name" value="FHA_DOMAIN"/>
    <property type="match status" value="1"/>
</dbReference>
<name>A0A7J7CRQ8_TRIWF</name>
<proteinExistence type="predicted"/>
<dbReference type="InParanoid" id="A0A7J7CRQ8"/>
<evidence type="ECO:0000256" key="1">
    <source>
        <dbReference type="SAM" id="MobiDB-lite"/>
    </source>
</evidence>
<gene>
    <name evidence="3" type="ORF">HS088_TW14G00924</name>
</gene>
<dbReference type="AlphaFoldDB" id="A0A7J7CRQ8"/>
<dbReference type="SUPFAM" id="SSF49879">
    <property type="entry name" value="SMAD/FHA domain"/>
    <property type="match status" value="1"/>
</dbReference>
<dbReference type="InterPro" id="IPR008984">
    <property type="entry name" value="SMAD_FHA_dom_sf"/>
</dbReference>
<sequence length="370" mass="41731">MDPPPLKLLMVQGPREGETLEFGAGSTVRVGRVVRGNNVTIKDAAISSKHVFIGSESGQWVIRDLDTSNGTFLNSSKLTPQTSYPISHGDTIKLGEYTSILVKIDDLDSVKPPMITGPEGNMRSSNVEGLIEDKSQNTSQIVENRRRGRPRKVGTLKNEIKSLSIPETVGPTGGEQNSKPEMQQMSVRVTRGQRKNLSVDCTAMEIEGNKIRRGARRGRPPRREPVEIIQIDDNVDHMENVKELNLEERDCEEDKRKKDSDQEPPPESASVDAIKENVKGLTMQEDNCKEDINQSEHGVPESSNKEETLDLEKMTLGQWFDYMEVHLQKQIIEETEVLIEGMRKKAEQVHAYMMQQKKTKAKEKEKEKEK</sequence>
<dbReference type="EMBL" id="JAAARO010000014">
    <property type="protein sequence ID" value="KAF5736770.1"/>
    <property type="molecule type" value="Genomic_DNA"/>
</dbReference>
<dbReference type="InterPro" id="IPR000253">
    <property type="entry name" value="FHA_dom"/>
</dbReference>
<dbReference type="Gene3D" id="2.60.200.20">
    <property type="match status" value="1"/>
</dbReference>
<protein>
    <submittedName>
        <fullName evidence="3">FHA domain-containing protein</fullName>
    </submittedName>
</protein>
<dbReference type="SMART" id="SM00240">
    <property type="entry name" value="FHA"/>
    <property type="match status" value="1"/>
</dbReference>
<evidence type="ECO:0000313" key="4">
    <source>
        <dbReference type="Proteomes" id="UP000593562"/>
    </source>
</evidence>
<keyword evidence="4" id="KW-1185">Reference proteome</keyword>
<feature type="compositionally biased region" description="Basic and acidic residues" evidence="1">
    <location>
        <begin position="239"/>
        <end position="261"/>
    </location>
</feature>
<dbReference type="Proteomes" id="UP000593562">
    <property type="component" value="Unassembled WGS sequence"/>
</dbReference>
<organism evidence="3 4">
    <name type="scientific">Tripterygium wilfordii</name>
    <name type="common">Thunder God vine</name>
    <dbReference type="NCBI Taxonomy" id="458696"/>
    <lineage>
        <taxon>Eukaryota</taxon>
        <taxon>Viridiplantae</taxon>
        <taxon>Streptophyta</taxon>
        <taxon>Embryophyta</taxon>
        <taxon>Tracheophyta</taxon>
        <taxon>Spermatophyta</taxon>
        <taxon>Magnoliopsida</taxon>
        <taxon>eudicotyledons</taxon>
        <taxon>Gunneridae</taxon>
        <taxon>Pentapetalae</taxon>
        <taxon>rosids</taxon>
        <taxon>fabids</taxon>
        <taxon>Celastrales</taxon>
        <taxon>Celastraceae</taxon>
        <taxon>Tripterygium</taxon>
    </lineage>
</organism>
<accession>A0A7J7CRQ8</accession>
<comment type="caution">
    <text evidence="3">The sequence shown here is derived from an EMBL/GenBank/DDBJ whole genome shotgun (WGS) entry which is preliminary data.</text>
</comment>
<dbReference type="InterPro" id="IPR050923">
    <property type="entry name" value="Cell_Proc_Reg/RNA_Proc"/>
</dbReference>
<dbReference type="PANTHER" id="PTHR23308">
    <property type="entry name" value="NUCLEAR INHIBITOR OF PROTEIN PHOSPHATASE-1"/>
    <property type="match status" value="1"/>
</dbReference>
<feature type="domain" description="FHA" evidence="2">
    <location>
        <begin position="28"/>
        <end position="78"/>
    </location>
</feature>
<dbReference type="FunCoup" id="A0A7J7CRQ8">
    <property type="interactions" value="149"/>
</dbReference>
<dbReference type="OrthoDB" id="687730at2759"/>
<feature type="region of interest" description="Disordered" evidence="1">
    <location>
        <begin position="239"/>
        <end position="274"/>
    </location>
</feature>
<reference evidence="3 4" key="1">
    <citation type="journal article" date="2020" name="Nat. Commun.">
        <title>Genome of Tripterygium wilfordii and identification of cytochrome P450 involved in triptolide biosynthesis.</title>
        <authorList>
            <person name="Tu L."/>
            <person name="Su P."/>
            <person name="Zhang Z."/>
            <person name="Gao L."/>
            <person name="Wang J."/>
            <person name="Hu T."/>
            <person name="Zhou J."/>
            <person name="Zhang Y."/>
            <person name="Zhao Y."/>
            <person name="Liu Y."/>
            <person name="Song Y."/>
            <person name="Tong Y."/>
            <person name="Lu Y."/>
            <person name="Yang J."/>
            <person name="Xu C."/>
            <person name="Jia M."/>
            <person name="Peters R.J."/>
            <person name="Huang L."/>
            <person name="Gao W."/>
        </authorList>
    </citation>
    <scope>NUCLEOTIDE SEQUENCE [LARGE SCALE GENOMIC DNA]</scope>
    <source>
        <strain evidence="4">cv. XIE 37</strain>
        <tissue evidence="3">Leaf</tissue>
    </source>
</reference>
<evidence type="ECO:0000313" key="3">
    <source>
        <dbReference type="EMBL" id="KAF5736770.1"/>
    </source>
</evidence>
<dbReference type="Pfam" id="PF00498">
    <property type="entry name" value="FHA"/>
    <property type="match status" value="1"/>
</dbReference>
<evidence type="ECO:0000259" key="2">
    <source>
        <dbReference type="PROSITE" id="PS50006"/>
    </source>
</evidence>